<dbReference type="Proteomes" id="UP000019277">
    <property type="component" value="Unassembled WGS sequence"/>
</dbReference>
<comment type="similarity">
    <text evidence="1">Belongs to the darcynin family.</text>
</comment>
<dbReference type="Pfam" id="PF17074">
    <property type="entry name" value="Darcynin"/>
    <property type="match status" value="1"/>
</dbReference>
<evidence type="ECO:0000313" key="2">
    <source>
        <dbReference type="EMBL" id="EWC62455.1"/>
    </source>
</evidence>
<accession>W7INI9</accession>
<reference evidence="2 3" key="1">
    <citation type="journal article" date="2014" name="Genome Announc.">
        <title>Draft Genome Sequence of the Antitrypanosomally Active Sponge-Associated Bacterium Actinokineospora sp. Strain EG49.</title>
        <authorList>
            <person name="Harjes J."/>
            <person name="Ryu T."/>
            <person name="Abdelmohsen U.R."/>
            <person name="Moitinho-Silva L."/>
            <person name="Horn H."/>
            <person name="Ravasi T."/>
            <person name="Hentschel U."/>
        </authorList>
    </citation>
    <scope>NUCLEOTIDE SEQUENCE [LARGE SCALE GENOMIC DNA]</scope>
    <source>
        <strain evidence="2 3">EG49</strain>
    </source>
</reference>
<dbReference type="STRING" id="909613.UO65_2273"/>
<organism evidence="2 3">
    <name type="scientific">Actinokineospora spheciospongiae</name>
    <dbReference type="NCBI Taxonomy" id="909613"/>
    <lineage>
        <taxon>Bacteria</taxon>
        <taxon>Bacillati</taxon>
        <taxon>Actinomycetota</taxon>
        <taxon>Actinomycetes</taxon>
        <taxon>Pseudonocardiales</taxon>
        <taxon>Pseudonocardiaceae</taxon>
        <taxon>Actinokineospora</taxon>
    </lineage>
</organism>
<accession>A0A8E2WV47</accession>
<dbReference type="eggNOG" id="ENOG5030X2N">
    <property type="taxonomic scope" value="Bacteria"/>
</dbReference>
<name>W7INI9_9PSEU</name>
<gene>
    <name evidence="2" type="ORF">UO65_2273</name>
</gene>
<sequence length="98" mass="10865">MLITALPAWLRLSRPERAAVADKTLGAALRGHPRTTARFFDAEAFSARCSDVLLFTTTDLADYYLVVEELRDSPLFTVPYFHLDELVLAVEDGHQAAG</sequence>
<dbReference type="InterPro" id="IPR031409">
    <property type="entry name" value="Darcynin"/>
</dbReference>
<protein>
    <submittedName>
        <fullName evidence="2">Uncharacterized protein</fullName>
    </submittedName>
</protein>
<dbReference type="AlphaFoldDB" id="W7INI9"/>
<evidence type="ECO:0000256" key="1">
    <source>
        <dbReference type="ARBA" id="ARBA00006869"/>
    </source>
</evidence>
<dbReference type="EMBL" id="AYXG01000079">
    <property type="protein sequence ID" value="EWC62455.1"/>
    <property type="molecule type" value="Genomic_DNA"/>
</dbReference>
<proteinExistence type="inferred from homology"/>
<keyword evidence="3" id="KW-1185">Reference proteome</keyword>
<evidence type="ECO:0000313" key="3">
    <source>
        <dbReference type="Proteomes" id="UP000019277"/>
    </source>
</evidence>
<comment type="caution">
    <text evidence="2">The sequence shown here is derived from an EMBL/GenBank/DDBJ whole genome shotgun (WGS) entry which is preliminary data.</text>
</comment>
<dbReference type="PATRIC" id="fig|909613.9.peg.2279"/>